<feature type="transmembrane region" description="Helical" evidence="7">
    <location>
        <begin position="217"/>
        <end position="241"/>
    </location>
</feature>
<organism evidence="9 10">
    <name type="scientific">Paenibacillus vulneris</name>
    <dbReference type="NCBI Taxonomy" id="1133364"/>
    <lineage>
        <taxon>Bacteria</taxon>
        <taxon>Bacillati</taxon>
        <taxon>Bacillota</taxon>
        <taxon>Bacilli</taxon>
        <taxon>Bacillales</taxon>
        <taxon>Paenibacillaceae</taxon>
        <taxon>Paenibacillus</taxon>
    </lineage>
</organism>
<feature type="transmembrane region" description="Helical" evidence="7">
    <location>
        <begin position="347"/>
        <end position="364"/>
    </location>
</feature>
<dbReference type="PROSITE" id="PS00216">
    <property type="entry name" value="SUGAR_TRANSPORT_1"/>
    <property type="match status" value="1"/>
</dbReference>
<dbReference type="Gene3D" id="1.20.1250.20">
    <property type="entry name" value="MFS general substrate transporter like domains"/>
    <property type="match status" value="1"/>
</dbReference>
<evidence type="ECO:0000313" key="10">
    <source>
        <dbReference type="Proteomes" id="UP001597180"/>
    </source>
</evidence>
<feature type="transmembrane region" description="Helical" evidence="7">
    <location>
        <begin position="135"/>
        <end position="157"/>
    </location>
</feature>
<dbReference type="CDD" id="cd17325">
    <property type="entry name" value="MFS_MdtG_SLC18_like"/>
    <property type="match status" value="1"/>
</dbReference>
<dbReference type="RefSeq" id="WP_079910918.1">
    <property type="nucleotide sequence ID" value="NZ_BAABJG010000014.1"/>
</dbReference>
<evidence type="ECO:0000256" key="5">
    <source>
        <dbReference type="ARBA" id="ARBA00022989"/>
    </source>
</evidence>
<evidence type="ECO:0000256" key="2">
    <source>
        <dbReference type="ARBA" id="ARBA00007520"/>
    </source>
</evidence>
<evidence type="ECO:0000256" key="1">
    <source>
        <dbReference type="ARBA" id="ARBA00004651"/>
    </source>
</evidence>
<dbReference type="EMBL" id="JBHTLU010000036">
    <property type="protein sequence ID" value="MFD1223721.1"/>
    <property type="molecule type" value="Genomic_DNA"/>
</dbReference>
<dbReference type="InterPro" id="IPR001958">
    <property type="entry name" value="Tet-R_TetA/multi-R_MdtG-like"/>
</dbReference>
<keyword evidence="3" id="KW-0813">Transport</keyword>
<feature type="transmembrane region" description="Helical" evidence="7">
    <location>
        <begin position="101"/>
        <end position="123"/>
    </location>
</feature>
<evidence type="ECO:0000256" key="7">
    <source>
        <dbReference type="SAM" id="Phobius"/>
    </source>
</evidence>
<protein>
    <submittedName>
        <fullName evidence="9">MFS transporter</fullName>
    </submittedName>
</protein>
<dbReference type="InterPro" id="IPR011701">
    <property type="entry name" value="MFS"/>
</dbReference>
<reference evidence="10" key="1">
    <citation type="journal article" date="2019" name="Int. J. Syst. Evol. Microbiol.">
        <title>The Global Catalogue of Microorganisms (GCM) 10K type strain sequencing project: providing services to taxonomists for standard genome sequencing and annotation.</title>
        <authorList>
            <consortium name="The Broad Institute Genomics Platform"/>
            <consortium name="The Broad Institute Genome Sequencing Center for Infectious Disease"/>
            <person name="Wu L."/>
            <person name="Ma J."/>
        </authorList>
    </citation>
    <scope>NUCLEOTIDE SEQUENCE [LARGE SCALE GENOMIC DNA]</scope>
    <source>
        <strain evidence="10">CCUG 53270</strain>
    </source>
</reference>
<name>A0ABW3UUZ4_9BACL</name>
<dbReference type="PROSITE" id="PS50850">
    <property type="entry name" value="MFS"/>
    <property type="match status" value="1"/>
</dbReference>
<dbReference type="InterPro" id="IPR036259">
    <property type="entry name" value="MFS_trans_sf"/>
</dbReference>
<feature type="transmembrane region" description="Helical" evidence="7">
    <location>
        <begin position="45"/>
        <end position="64"/>
    </location>
</feature>
<dbReference type="Proteomes" id="UP001597180">
    <property type="component" value="Unassembled WGS sequence"/>
</dbReference>
<feature type="transmembrane region" description="Helical" evidence="7">
    <location>
        <begin position="370"/>
        <end position="388"/>
    </location>
</feature>
<evidence type="ECO:0000256" key="4">
    <source>
        <dbReference type="ARBA" id="ARBA00022692"/>
    </source>
</evidence>
<gene>
    <name evidence="9" type="ORF">ACFQ4B_26725</name>
</gene>
<evidence type="ECO:0000259" key="8">
    <source>
        <dbReference type="PROSITE" id="PS50850"/>
    </source>
</evidence>
<dbReference type="PANTHER" id="PTHR23504:SF115">
    <property type="entry name" value="MULTIDRUG RESISTANCE PROTEIN 2"/>
    <property type="match status" value="1"/>
</dbReference>
<dbReference type="SUPFAM" id="SSF103473">
    <property type="entry name" value="MFS general substrate transporter"/>
    <property type="match status" value="1"/>
</dbReference>
<evidence type="ECO:0000256" key="6">
    <source>
        <dbReference type="ARBA" id="ARBA00023136"/>
    </source>
</evidence>
<accession>A0ABW3UUZ4</accession>
<keyword evidence="5 7" id="KW-1133">Transmembrane helix</keyword>
<feature type="transmembrane region" description="Helical" evidence="7">
    <location>
        <begin position="253"/>
        <end position="272"/>
    </location>
</feature>
<keyword evidence="6 7" id="KW-0472">Membrane</keyword>
<feature type="transmembrane region" description="Helical" evidence="7">
    <location>
        <begin position="307"/>
        <end position="326"/>
    </location>
</feature>
<comment type="subcellular location">
    <subcellularLocation>
        <location evidence="1">Cell membrane</location>
        <topology evidence="1">Multi-pass membrane protein</topology>
    </subcellularLocation>
</comment>
<feature type="transmembrane region" description="Helical" evidence="7">
    <location>
        <begin position="12"/>
        <end position="33"/>
    </location>
</feature>
<comment type="caution">
    <text evidence="9">The sequence shown here is derived from an EMBL/GenBank/DDBJ whole genome shotgun (WGS) entry which is preliminary data.</text>
</comment>
<dbReference type="PANTHER" id="PTHR23504">
    <property type="entry name" value="MAJOR FACILITATOR SUPERFAMILY DOMAIN-CONTAINING PROTEIN 10"/>
    <property type="match status" value="1"/>
</dbReference>
<dbReference type="InterPro" id="IPR020846">
    <property type="entry name" value="MFS_dom"/>
</dbReference>
<keyword evidence="10" id="KW-1185">Reference proteome</keyword>
<feature type="transmembrane region" description="Helical" evidence="7">
    <location>
        <begin position="163"/>
        <end position="183"/>
    </location>
</feature>
<dbReference type="InterPro" id="IPR005829">
    <property type="entry name" value="Sugar_transporter_CS"/>
</dbReference>
<feature type="transmembrane region" description="Helical" evidence="7">
    <location>
        <begin position="284"/>
        <end position="301"/>
    </location>
</feature>
<keyword evidence="4 7" id="KW-0812">Transmembrane</keyword>
<comment type="similarity">
    <text evidence="2">Belongs to the major facilitator superfamily. TCR/Tet family.</text>
</comment>
<dbReference type="PRINTS" id="PR01035">
    <property type="entry name" value="TCRTETA"/>
</dbReference>
<dbReference type="Pfam" id="PF07690">
    <property type="entry name" value="MFS_1"/>
    <property type="match status" value="1"/>
</dbReference>
<proteinExistence type="inferred from homology"/>
<sequence>MNTAQNRTSPLVLLMANMFIAMLGIGLIIPVLPEYLKEFGAGGKTAGYLVAAFGLTQFLCSPIAGEWSDKYGRKIMIVSGLALFTLSNFLFAAASDIWMLYLSRLLGGISAASMIPSIMAYIADVTTEEKRGKGLGMLGAAMSLGFVIGPGIGGFLAELGLRTPFYVSAGVGALAMLSSLLLLPESLTKEVRLANRQKVVEKVSMMTQFAKSFKAPYFIYLLLIFTLTFGLSNFEAIFPLFVDKKYSFTARDISVLITVGALIGAIIQAVLIDKLIRRFGERTLINSTFLLSAASLILMLLSGNFWYILLVTLFFFTFTSIMRPAINTLLSKMAGEEQGFVAGMNNAYMSLGNIFGPALAGILFDLHLDFPYIFGAVILFLSFGLSVMKGRSRAVGSRLKTDTQ</sequence>
<feature type="domain" description="Major facilitator superfamily (MFS) profile" evidence="8">
    <location>
        <begin position="10"/>
        <end position="393"/>
    </location>
</feature>
<evidence type="ECO:0000256" key="3">
    <source>
        <dbReference type="ARBA" id="ARBA00022448"/>
    </source>
</evidence>
<feature type="transmembrane region" description="Helical" evidence="7">
    <location>
        <begin position="76"/>
        <end position="95"/>
    </location>
</feature>
<evidence type="ECO:0000313" key="9">
    <source>
        <dbReference type="EMBL" id="MFD1223721.1"/>
    </source>
</evidence>